<reference evidence="3" key="2">
    <citation type="submission" date="2021-05" db="EMBL/GenBank/DDBJ databases">
        <authorList>
            <person name="Moolhuijzen P.M."/>
            <person name="Moffat C.S."/>
        </authorList>
    </citation>
    <scope>NUCLEOTIDE SEQUENCE</scope>
    <source>
        <strain evidence="3">86-124</strain>
    </source>
</reference>
<feature type="compositionally biased region" description="Polar residues" evidence="1">
    <location>
        <begin position="179"/>
        <end position="197"/>
    </location>
</feature>
<feature type="region of interest" description="Disordered" evidence="1">
    <location>
        <begin position="347"/>
        <end position="474"/>
    </location>
</feature>
<dbReference type="Proteomes" id="UP000245464">
    <property type="component" value="Chromosome 9"/>
</dbReference>
<gene>
    <name evidence="3" type="ORF">Ptr86124_002634</name>
    <name evidence="2" type="ORF">PtrM4_148790</name>
</gene>
<keyword evidence="5" id="KW-1185">Reference proteome</keyword>
<evidence type="ECO:0000256" key="1">
    <source>
        <dbReference type="SAM" id="MobiDB-lite"/>
    </source>
</evidence>
<sequence>MSFLNLLAEAKGNAAPIKFKTIPKPSTASKPVSTSTKVASSASTTSKSPTTSKPIPKKPASTSTAPKPSTAPSSTSNQPAKTPLLAHRRDTTKPAVASTVSNHTAEAKPDATDRIISRVANPVVERSPIRKQRADIPPPRPLYSRRGNRVENRATLRHPRKDPTTPQKNMNKNIAKALTPQSKFKAQSAAQNQTRTQRPSRRRNYNQYPPPAPVMPNPTRYEFLMPFSRKPERKPKRCLIKAEYQTMRCVDLIDEAKFRGLELDSQVRSYLVDVLLIDDMAYAELMDKLGNKQEAIEYAQGEVAHYNQGLRRKRAVAEAAKEQAMREWNEKQQWFRVDAEQVATKEVEEEVEEKKPTVEAQEQEKIQESQDPGYSYEHEARPATSGSTAEEQPKGNKRARPSDDDDNEESNPKKKARHSTPQNTTEDSKPLAKDDKPVKKTNLSRVVKANDPPTALPRAIQAHISKTPSFKKEDIEMKNSDETTIAEHAKGVAVKIKRKKASAPKPLQRTHYTHSDTDDEEMKYEGHDGEEEESEEDDFIVDDLAYKSKRKSKVSAMARSNLFSGMR</sequence>
<dbReference type="AlphaFoldDB" id="A0A2W1DA38"/>
<comment type="caution">
    <text evidence="2">The sequence shown here is derived from an EMBL/GenBank/DDBJ whole genome shotgun (WGS) entry which is preliminary data.</text>
</comment>
<feature type="region of interest" description="Disordered" evidence="1">
    <location>
        <begin position="14"/>
        <end position="217"/>
    </location>
</feature>
<organism evidence="2 4">
    <name type="scientific">Pyrenophora tritici-repentis</name>
    <dbReference type="NCBI Taxonomy" id="45151"/>
    <lineage>
        <taxon>Eukaryota</taxon>
        <taxon>Fungi</taxon>
        <taxon>Dikarya</taxon>
        <taxon>Ascomycota</taxon>
        <taxon>Pezizomycotina</taxon>
        <taxon>Dothideomycetes</taxon>
        <taxon>Pleosporomycetidae</taxon>
        <taxon>Pleosporales</taxon>
        <taxon>Pleosporineae</taxon>
        <taxon>Pleosporaceae</taxon>
        <taxon>Pyrenophora</taxon>
    </lineage>
</organism>
<dbReference type="OrthoDB" id="3694909at2759"/>
<evidence type="ECO:0000313" key="5">
    <source>
        <dbReference type="Proteomes" id="UP000249757"/>
    </source>
</evidence>
<dbReference type="Proteomes" id="UP000249757">
    <property type="component" value="Unassembled WGS sequence"/>
</dbReference>
<dbReference type="OMA" id="NEAQFRT"/>
<name>A0A2W1DA38_9PLEO</name>
<feature type="compositionally biased region" description="Basic and acidic residues" evidence="1">
    <location>
        <begin position="347"/>
        <end position="368"/>
    </location>
</feature>
<feature type="compositionally biased region" description="Acidic residues" evidence="1">
    <location>
        <begin position="517"/>
        <end position="539"/>
    </location>
</feature>
<protein>
    <submittedName>
        <fullName evidence="2">KAR9 multi-domain protein</fullName>
    </submittedName>
</protein>
<feature type="compositionally biased region" description="Basic and acidic residues" evidence="1">
    <location>
        <begin position="105"/>
        <end position="116"/>
    </location>
</feature>
<reference evidence="3" key="3">
    <citation type="journal article" date="2022" name="bioRxiv">
        <title>A global pangenome for the wheat fungal pathogen Pyrenophora tritici-repentis and prediction of effector protein structural homology.</title>
        <authorList>
            <person name="Moolhuijzen P."/>
            <person name="See P.T."/>
            <person name="Shi G."/>
            <person name="Powell H.R."/>
            <person name="Cockram J."/>
            <person name="Jorgensen L.N."/>
            <person name="Benslimane H."/>
            <person name="Strelkov S.E."/>
            <person name="Turner J."/>
            <person name="Liu Z."/>
            <person name="Moffat C.S."/>
        </authorList>
    </citation>
    <scope>NUCLEOTIDE SEQUENCE</scope>
    <source>
        <strain evidence="3">86-124</strain>
    </source>
</reference>
<reference evidence="5" key="4">
    <citation type="journal article" date="2022" name="Microb. Genom.">
        <title>A global pangenome for the wheat fungal pathogen Pyrenophora tritici-repentis and prediction of effector protein structural homology.</title>
        <authorList>
            <person name="Moolhuijzen P.M."/>
            <person name="See P.T."/>
            <person name="Shi G."/>
            <person name="Powell H.R."/>
            <person name="Cockram J."/>
            <person name="Jorgensen L.N."/>
            <person name="Benslimane H."/>
            <person name="Strelkov S.E."/>
            <person name="Turner J."/>
            <person name="Liu Z."/>
            <person name="Moffat C.S."/>
        </authorList>
    </citation>
    <scope>NUCLEOTIDE SEQUENCE [LARGE SCALE GENOMIC DNA]</scope>
</reference>
<feature type="compositionally biased region" description="Low complexity" evidence="1">
    <location>
        <begin position="29"/>
        <end position="76"/>
    </location>
</feature>
<feature type="compositionally biased region" description="Basic and acidic residues" evidence="1">
    <location>
        <begin position="426"/>
        <end position="438"/>
    </location>
</feature>
<dbReference type="EMBL" id="NQIK02000009">
    <property type="protein sequence ID" value="KAF7566559.1"/>
    <property type="molecule type" value="Genomic_DNA"/>
</dbReference>
<evidence type="ECO:0000313" key="4">
    <source>
        <dbReference type="Proteomes" id="UP000245464"/>
    </source>
</evidence>
<dbReference type="EMBL" id="NRDI02000002">
    <property type="protein sequence ID" value="KAI1519506.1"/>
    <property type="molecule type" value="Genomic_DNA"/>
</dbReference>
<evidence type="ECO:0000313" key="3">
    <source>
        <dbReference type="EMBL" id="KAI1519506.1"/>
    </source>
</evidence>
<feature type="region of interest" description="Disordered" evidence="1">
    <location>
        <begin position="493"/>
        <end position="539"/>
    </location>
</feature>
<accession>A0A2W1DA38</accession>
<reference evidence="2 4" key="1">
    <citation type="journal article" date="2018" name="BMC Genomics">
        <title>Comparative genomics of the wheat fungal pathogen Pyrenophora tritici-repentis reveals chromosomal variations and genome plasticity.</title>
        <authorList>
            <person name="Moolhuijzen P."/>
            <person name="See P.T."/>
            <person name="Hane J.K."/>
            <person name="Shi G."/>
            <person name="Liu Z."/>
            <person name="Oliver R.P."/>
            <person name="Moffat C.S."/>
        </authorList>
    </citation>
    <scope>NUCLEOTIDE SEQUENCE [LARGE SCALE GENOMIC DNA]</scope>
    <source>
        <strain evidence="2">M4</strain>
    </source>
</reference>
<proteinExistence type="predicted"/>
<evidence type="ECO:0000313" key="2">
    <source>
        <dbReference type="EMBL" id="KAF7566559.1"/>
    </source>
</evidence>